<reference evidence="1 2" key="1">
    <citation type="submission" date="2017-06" db="EMBL/GenBank/DDBJ databases">
        <title>Genome sequence of Acetobacter pasteurianus subsp. pasteurianus strain SRCM101468.</title>
        <authorList>
            <person name="Cho S.H."/>
        </authorList>
    </citation>
    <scope>NUCLEOTIDE SEQUENCE [LARGE SCALE GENOMIC DNA]</scope>
    <source>
        <strain evidence="1 2">SRCM101468</strain>
    </source>
</reference>
<name>A0AAC9SU73_ACEPA</name>
<evidence type="ECO:0000313" key="1">
    <source>
        <dbReference type="EMBL" id="ASC06467.1"/>
    </source>
</evidence>
<dbReference type="EMBL" id="CP021922">
    <property type="protein sequence ID" value="ASC06467.1"/>
    <property type="molecule type" value="Genomic_DNA"/>
</dbReference>
<dbReference type="AlphaFoldDB" id="A0AAC9SU73"/>
<protein>
    <submittedName>
        <fullName evidence="1">Uncharacterized protein</fullName>
    </submittedName>
</protein>
<gene>
    <name evidence="1" type="ORF">S101468_02244</name>
</gene>
<accession>A0AAC9SU73</accession>
<sequence length="30" mass="3815">MITKEKFINFKNSFIIKKYNFYVEEEIHFL</sequence>
<proteinExistence type="predicted"/>
<dbReference type="Proteomes" id="UP000196816">
    <property type="component" value="Chromosome"/>
</dbReference>
<evidence type="ECO:0000313" key="2">
    <source>
        <dbReference type="Proteomes" id="UP000196816"/>
    </source>
</evidence>
<organism evidence="1 2">
    <name type="scientific">Acetobacter pasteurianus subsp. pasteurianus</name>
    <dbReference type="NCBI Taxonomy" id="481145"/>
    <lineage>
        <taxon>Bacteria</taxon>
        <taxon>Pseudomonadati</taxon>
        <taxon>Pseudomonadota</taxon>
        <taxon>Alphaproteobacteria</taxon>
        <taxon>Acetobacterales</taxon>
        <taxon>Acetobacteraceae</taxon>
        <taxon>Acetobacter</taxon>
    </lineage>
</organism>